<evidence type="ECO:0000313" key="2">
    <source>
        <dbReference type="Proteomes" id="UP001386955"/>
    </source>
</evidence>
<sequence length="102" mass="11894">MTPHTPFDKAITIVMGSTNGIQGARHTKEGTRIGYWDIYMEFEQRGEMKVDYKQRLFLFPGLYHLLLGMQCFRVQFVFPFRIKGNFLFSLLQQICLQVLGSP</sequence>
<proteinExistence type="predicted"/>
<reference evidence="1 2" key="1">
    <citation type="submission" date="2024-01" db="EMBL/GenBank/DDBJ databases">
        <title>The genomes of 5 underutilized Papilionoideae crops provide insights into root nodulation and disease resistanc.</title>
        <authorList>
            <person name="Jiang F."/>
        </authorList>
    </citation>
    <scope>NUCLEOTIDE SEQUENCE [LARGE SCALE GENOMIC DNA]</scope>
    <source>
        <strain evidence="1">DUOXIRENSHENG_FW03</strain>
        <tissue evidence="1">Leaves</tissue>
    </source>
</reference>
<dbReference type="EMBL" id="JAYMYS010000005">
    <property type="protein sequence ID" value="KAK7392416.1"/>
    <property type="molecule type" value="Genomic_DNA"/>
</dbReference>
<evidence type="ECO:0000313" key="1">
    <source>
        <dbReference type="EMBL" id="KAK7392416.1"/>
    </source>
</evidence>
<dbReference type="AlphaFoldDB" id="A0AAN9SB58"/>
<organism evidence="1 2">
    <name type="scientific">Psophocarpus tetragonolobus</name>
    <name type="common">Winged bean</name>
    <name type="synonym">Dolichos tetragonolobus</name>
    <dbReference type="NCBI Taxonomy" id="3891"/>
    <lineage>
        <taxon>Eukaryota</taxon>
        <taxon>Viridiplantae</taxon>
        <taxon>Streptophyta</taxon>
        <taxon>Embryophyta</taxon>
        <taxon>Tracheophyta</taxon>
        <taxon>Spermatophyta</taxon>
        <taxon>Magnoliopsida</taxon>
        <taxon>eudicotyledons</taxon>
        <taxon>Gunneridae</taxon>
        <taxon>Pentapetalae</taxon>
        <taxon>rosids</taxon>
        <taxon>fabids</taxon>
        <taxon>Fabales</taxon>
        <taxon>Fabaceae</taxon>
        <taxon>Papilionoideae</taxon>
        <taxon>50 kb inversion clade</taxon>
        <taxon>NPAAA clade</taxon>
        <taxon>indigoferoid/millettioid clade</taxon>
        <taxon>Phaseoleae</taxon>
        <taxon>Psophocarpus</taxon>
    </lineage>
</organism>
<comment type="caution">
    <text evidence="1">The sequence shown here is derived from an EMBL/GenBank/DDBJ whole genome shotgun (WGS) entry which is preliminary data.</text>
</comment>
<protein>
    <submittedName>
        <fullName evidence="1">Uncharacterized protein</fullName>
    </submittedName>
</protein>
<gene>
    <name evidence="1" type="ORF">VNO78_20855</name>
</gene>
<keyword evidence="2" id="KW-1185">Reference proteome</keyword>
<dbReference type="Proteomes" id="UP001386955">
    <property type="component" value="Unassembled WGS sequence"/>
</dbReference>
<accession>A0AAN9SB58</accession>
<name>A0AAN9SB58_PSOTE</name>